<name>A0A0P9CTR7_9CHLR</name>
<dbReference type="AlphaFoldDB" id="A0A0P9CTR7"/>
<proteinExistence type="predicted"/>
<keyword evidence="2" id="KW-1185">Reference proteome</keyword>
<dbReference type="Proteomes" id="UP000050509">
    <property type="component" value="Unassembled WGS sequence"/>
</dbReference>
<gene>
    <name evidence="1" type="ORF">SE17_34905</name>
</gene>
<reference evidence="1 2" key="1">
    <citation type="submission" date="2015-09" db="EMBL/GenBank/DDBJ databases">
        <title>Draft genome sequence of Kouleothrix aurantiaca JCM 19913.</title>
        <authorList>
            <person name="Hemp J."/>
        </authorList>
    </citation>
    <scope>NUCLEOTIDE SEQUENCE [LARGE SCALE GENOMIC DNA]</scope>
    <source>
        <strain evidence="1 2">COM-B</strain>
    </source>
</reference>
<evidence type="ECO:0000313" key="1">
    <source>
        <dbReference type="EMBL" id="KPV49031.1"/>
    </source>
</evidence>
<protein>
    <submittedName>
        <fullName evidence="1">Uncharacterized protein</fullName>
    </submittedName>
</protein>
<organism evidence="1 2">
    <name type="scientific">Kouleothrix aurantiaca</name>
    <dbReference type="NCBI Taxonomy" id="186479"/>
    <lineage>
        <taxon>Bacteria</taxon>
        <taxon>Bacillati</taxon>
        <taxon>Chloroflexota</taxon>
        <taxon>Chloroflexia</taxon>
        <taxon>Chloroflexales</taxon>
        <taxon>Roseiflexineae</taxon>
        <taxon>Roseiflexaceae</taxon>
        <taxon>Kouleothrix</taxon>
    </lineage>
</organism>
<evidence type="ECO:0000313" key="2">
    <source>
        <dbReference type="Proteomes" id="UP000050509"/>
    </source>
</evidence>
<accession>A0A0P9CTR7</accession>
<sequence>MNDALDTELGNPCRYTDGNGTVCPAFIGSVNPDGSCHIVAWTVYTDGSGAFNQVWLNVSRADDTGTLNTWTRNI</sequence>
<dbReference type="EMBL" id="LJCR01002242">
    <property type="protein sequence ID" value="KPV49031.1"/>
    <property type="molecule type" value="Genomic_DNA"/>
</dbReference>
<comment type="caution">
    <text evidence="1">The sequence shown here is derived from an EMBL/GenBank/DDBJ whole genome shotgun (WGS) entry which is preliminary data.</text>
</comment>